<evidence type="ECO:0000313" key="1">
    <source>
        <dbReference type="EMBL" id="XDQ79416.1"/>
    </source>
</evidence>
<proteinExistence type="predicted"/>
<protein>
    <submittedName>
        <fullName evidence="1">Phage tail protein</fullName>
    </submittedName>
</protein>
<accession>A0AB39TJV9</accession>
<sequence length="189" mass="19539">MPGLSHATKLFSIVDCKITALTSDPAGGTATYAATSVDVPGIKSLAISGNMQSKTLRGDNTLLDTSSYIDGVTAAAEHALMSLDVLAVLLGGAVTDSGTTPSQKSVWGLTSTSAPAYFKIEGVTPPGGSSLIGGDVHVTLWKCQLSKFPELGFQGDDYRIPKFEVSAVPLASTGKWMDVTFNETAVAIP</sequence>
<organism evidence="1">
    <name type="scientific">Streptomyces sp. Y1</name>
    <dbReference type="NCBI Taxonomy" id="3238634"/>
    <lineage>
        <taxon>Bacteria</taxon>
        <taxon>Bacillati</taxon>
        <taxon>Actinomycetota</taxon>
        <taxon>Actinomycetes</taxon>
        <taxon>Kitasatosporales</taxon>
        <taxon>Streptomycetaceae</taxon>
        <taxon>Streptomyces</taxon>
    </lineage>
</organism>
<dbReference type="EMBL" id="CP163445">
    <property type="protein sequence ID" value="XDQ79416.1"/>
    <property type="molecule type" value="Genomic_DNA"/>
</dbReference>
<reference evidence="1" key="1">
    <citation type="submission" date="2024-07" db="EMBL/GenBank/DDBJ databases">
        <authorList>
            <person name="Yu S.T."/>
        </authorList>
    </citation>
    <scope>NUCLEOTIDE SEQUENCE</scope>
    <source>
        <strain evidence="1">Y1</strain>
    </source>
</reference>
<gene>
    <name evidence="1" type="ORF">AB2U05_13560</name>
</gene>
<dbReference type="RefSeq" id="WP_369183329.1">
    <property type="nucleotide sequence ID" value="NZ_CP163445.1"/>
</dbReference>
<name>A0AB39TJV9_9ACTN</name>
<dbReference type="AlphaFoldDB" id="A0AB39TJV9"/>